<feature type="domain" description="VWFA" evidence="5">
    <location>
        <begin position="1246"/>
        <end position="1388"/>
    </location>
</feature>
<dbReference type="InterPro" id="IPR050525">
    <property type="entry name" value="ECM_Assembly_Org"/>
</dbReference>
<accession>A0A1Y1JDS6</accession>
<dbReference type="Gene3D" id="2.20.100.10">
    <property type="entry name" value="Thrombospondin type-1 (TSP1) repeat"/>
    <property type="match status" value="4"/>
</dbReference>
<dbReference type="Proteomes" id="UP000195521">
    <property type="component" value="Unassembled WGS sequence"/>
</dbReference>
<proteinExistence type="predicted"/>
<dbReference type="InterPro" id="IPR002035">
    <property type="entry name" value="VWF_A"/>
</dbReference>
<evidence type="ECO:0000256" key="3">
    <source>
        <dbReference type="SAM" id="MobiDB-lite"/>
    </source>
</evidence>
<organism evidence="6 7">
    <name type="scientific">Plasmodium gonderi</name>
    <dbReference type="NCBI Taxonomy" id="77519"/>
    <lineage>
        <taxon>Eukaryota</taxon>
        <taxon>Sar</taxon>
        <taxon>Alveolata</taxon>
        <taxon>Apicomplexa</taxon>
        <taxon>Aconoidasida</taxon>
        <taxon>Haemosporida</taxon>
        <taxon>Plasmodiidae</taxon>
        <taxon>Plasmodium</taxon>
        <taxon>Plasmodium (Plasmodium)</taxon>
    </lineage>
</organism>
<feature type="compositionally biased region" description="Low complexity" evidence="3">
    <location>
        <begin position="1790"/>
        <end position="1803"/>
    </location>
</feature>
<dbReference type="PROSITE" id="PS50234">
    <property type="entry name" value="VWFA"/>
    <property type="match status" value="6"/>
</dbReference>
<dbReference type="InterPro" id="IPR036465">
    <property type="entry name" value="vWFA_dom_sf"/>
</dbReference>
<dbReference type="Gene3D" id="3.40.50.410">
    <property type="entry name" value="von Willebrand factor, type A domain"/>
    <property type="match status" value="6"/>
</dbReference>
<dbReference type="PANTHER" id="PTHR24020">
    <property type="entry name" value="COLLAGEN ALPHA"/>
    <property type="match status" value="1"/>
</dbReference>
<dbReference type="PROSITE" id="PS50092">
    <property type="entry name" value="TSP1"/>
    <property type="match status" value="4"/>
</dbReference>
<dbReference type="Pfam" id="PF00092">
    <property type="entry name" value="VWA"/>
    <property type="match status" value="6"/>
</dbReference>
<feature type="domain" description="VWFA" evidence="5">
    <location>
        <begin position="1010"/>
        <end position="1198"/>
    </location>
</feature>
<dbReference type="SUPFAM" id="SSF53300">
    <property type="entry name" value="vWA-like"/>
    <property type="match status" value="6"/>
</dbReference>
<dbReference type="FunFam" id="2.20.100.10:FF:000105">
    <property type="entry name" value="Circumsporozoite-and TRAP-related protein"/>
    <property type="match status" value="1"/>
</dbReference>
<dbReference type="CDD" id="cd01450">
    <property type="entry name" value="vWFA_subfamily_ECM"/>
    <property type="match status" value="1"/>
</dbReference>
<dbReference type="SMART" id="SM00327">
    <property type="entry name" value="VWA"/>
    <property type="match status" value="6"/>
</dbReference>
<keyword evidence="2" id="KW-0472">Membrane</keyword>
<feature type="domain" description="VWFA" evidence="5">
    <location>
        <begin position="791"/>
        <end position="979"/>
    </location>
</feature>
<sequence length="2016" mass="225876">MNKSFFLIVSYFLLVVHFNTARAQRSQDELSHGYVNLTGSDGNITRGIVTLHKDKSKENKLIKRSFLQYNTLSNRSSSSPCVGDDCFCQNFYDLTLIIDESGSIGTTNWEKYVIPFTEKIIKDLYISNDDVHVGILLFSISNRDYVTFDDNESYDKDALLKKVDKLKKQYAAGGGTKIVEALKYSLEKYTYHKKGRKNAPKVTILFTDGNDSSSNSSKLLDMGLTYRKENVKLLVLGVASASDINLKLIAGCSDKNAHCPYSMKAEWETINDITKKLTNKICHTEQEDDSEPEEGGTAAPQPNPCQGDDCFCEDYYDLTLILDESGSITLNKWKVDVVPFAEKVLSNLNISKNNIHVGIMRFAVRVVEDVGYGQETRYDKNALINVVKGLKNKYGSGKGTHIVDALEHSLANFTRHPNNRPNAPKVTILFTDGNENHKRSSDVRDIGLKYRKENIRLIVVGVYKATTKSLKMLAGCKENEPCPQVIKCDWNELTSITKVITDKICDIDSGELPGSSENPGSSGNDTNPDYTPCTNWDDCYCKNFYDITLILDESASIGDFRWNNEVVPFAKEIVYGLNVGYSTVHVGILLFADSRRDIVRFTDTMRYDKSILMQKIHDLKGDYTNGKKTFLIQALTYALESYTKNSSRPKAPKVTMLFTDGNDSSESNQGLYNIGLAYRKEKVKLLILGVSMADENKLKLLAGCTRDSNCPFVIKVEWGQLHNVSSELVRRICSTGPIIPPEITPPEVSSPEITPPEVSSPEIIPPEVSSPEIEPPSPCIGDECLCHNIYDLTLILDESASIGSSNWKKQVYPFVEKLVKHLEISESKVHVGIMLFAKHMRDFVKFSDKESYEMNSLMKKFPDLEKTYKAGSYTYIVESLQHALQHYTKGVNSRLDVPKVTILFTDGNDSRSGDDALSNVSLLYKKENVKLLVVGVGAASMHKLRLLGGCHKTEGDCPFAIKIEWDKLKDISKGMVDKICNTEAEIETTPETETTPCEGNDDCFCKDYFDLTFIGAPSTKKNYKRKNELTKYVTKIINKFNIAKQHVHVSLSIHLKAKTVNTDFNDEIAHNKKELLKVLEVMDSENLNNKTNIAEALEVGLKQSFSNGNRGKAPKIAILLTNSNNDISEQAMLQNISKKYADKKVKLLVVGVGKLPKEILFIAAGCNLDSNENTCPHVFISTGFSYINSVEKFLKKNVCDKVGDDGTQQVNPPLPDPNVPCDDDESCEECDDDVCNNNPTCKKAFDIAIVLDQSRNISNEQWKMYVKPFTIHTVKQNYLSKYRTHVTIVKMSRTANVLWKLDRKVSYKKNKMIKRIKKLIKSSSIKKDIANNLKYLREKVFNKTPSNKRKLIIMLVEGKSNTDLNELRREIELLKINKIDIFVYAIDNIDEKEYRILGDCEKSSSSSSSSVVCKNIVKVTWDKLLPAVDIHNNYICNQYPEDAECSEWGEWSPCQEASSCDNLAVSKRERKGPPYTVKEEGFLGDMHGSSCVDLGSIEYRSCPIKEECNDICGDFGEWSQCNATCGDGIRTRHRDTSSSSSDDESCTVFNATEVEACNIQDCDSTEVCEDVGEWSEWTACSKTCGYSTRRRTFTIFPEDIDEYADCKNFKKTEMEVCSVPACEDEKCFEWEEWTEWSATCGPRKRVQRARRLFTRVSSGTGANKTGVATYPAGFTLDSRNDNNVNNPSDECEIHYENKIERDDESASSPPCTNNPCGSWSEWSECDRTCNTGMRTRRFISNVTDFTGDDKSLCLEYHNEIETEPCLNLPLCDEGECNDWETWVECKTEESPSSSSSSLSPSSSCHAPPRKRTLTRKLELLKNKKENTSKICNDYKLFREEECPVFDNAAPCINALCNEWEEWEDCSATCGKESFRIRRRKEPLELIPPSEDMNGNMGLTCEQQNIKIEEKEACNVPDCGTPGAGNGGGNGQNNNNSNGEGSSKGMGTAEKVSLAAGVIGLAALGVGGLIYGYNALSGGEVPHNSNMEFENVESDGGEVEKSNEDFEVIDANDPMWN</sequence>
<feature type="compositionally biased region" description="Low complexity" evidence="3">
    <location>
        <begin position="1931"/>
        <end position="1946"/>
    </location>
</feature>
<evidence type="ECO:0000256" key="1">
    <source>
        <dbReference type="ARBA" id="ARBA00004236"/>
    </source>
</evidence>
<dbReference type="EMBL" id="BDQF01000009">
    <property type="protein sequence ID" value="GAW80671.1"/>
    <property type="molecule type" value="Genomic_DNA"/>
</dbReference>
<dbReference type="SUPFAM" id="SSF82895">
    <property type="entry name" value="TSP-1 type 1 repeat"/>
    <property type="match status" value="4"/>
</dbReference>
<keyword evidence="2" id="KW-1003">Cell membrane</keyword>
<feature type="signal peptide" evidence="4">
    <location>
        <begin position="1"/>
        <end position="23"/>
    </location>
</feature>
<evidence type="ECO:0000313" key="7">
    <source>
        <dbReference type="Proteomes" id="UP000195521"/>
    </source>
</evidence>
<feature type="chain" id="PRO_5012214637" evidence="4">
    <location>
        <begin position="24"/>
        <end position="2016"/>
    </location>
</feature>
<dbReference type="GeneID" id="39747386"/>
<feature type="region of interest" description="Disordered" evidence="3">
    <location>
        <begin position="1789"/>
        <end position="1809"/>
    </location>
</feature>
<gene>
    <name evidence="6" type="ORF">PGO_082370</name>
</gene>
<dbReference type="PANTHER" id="PTHR24020:SF84">
    <property type="entry name" value="VWFA DOMAIN-CONTAINING PROTEIN"/>
    <property type="match status" value="1"/>
</dbReference>
<feature type="region of interest" description="Disordered" evidence="3">
    <location>
        <begin position="1924"/>
        <end position="1946"/>
    </location>
</feature>
<comment type="subcellular location">
    <subcellularLocation>
        <location evidence="1">Cell membrane</location>
    </subcellularLocation>
</comment>
<evidence type="ECO:0000256" key="4">
    <source>
        <dbReference type="SAM" id="SignalP"/>
    </source>
</evidence>
<dbReference type="OMA" id="DALCNEW"/>
<dbReference type="InterPro" id="IPR000884">
    <property type="entry name" value="TSP1_rpt"/>
</dbReference>
<evidence type="ECO:0000313" key="6">
    <source>
        <dbReference type="EMBL" id="GAW80671.1"/>
    </source>
</evidence>
<dbReference type="CDD" id="cd01473">
    <property type="entry name" value="vWA_CTRP"/>
    <property type="match status" value="4"/>
</dbReference>
<reference evidence="7" key="1">
    <citation type="submission" date="2017-04" db="EMBL/GenBank/DDBJ databases">
        <title>Plasmodium gonderi genome.</title>
        <authorList>
            <person name="Arisue N."/>
            <person name="Honma H."/>
            <person name="Kawai S."/>
            <person name="Tougan T."/>
            <person name="Tanabe K."/>
            <person name="Horii T."/>
        </authorList>
    </citation>
    <scope>NUCLEOTIDE SEQUENCE [LARGE SCALE GENOMIC DNA]</scope>
    <source>
        <strain evidence="7">ATCC 30045</strain>
    </source>
</reference>
<comment type="caution">
    <text evidence="6">The sequence shown here is derived from an EMBL/GenBank/DDBJ whole genome shotgun (WGS) entry which is preliminary data.</text>
</comment>
<feature type="domain" description="VWFA" evidence="5">
    <location>
        <begin position="546"/>
        <end position="728"/>
    </location>
</feature>
<feature type="domain" description="VWFA" evidence="5">
    <location>
        <begin position="317"/>
        <end position="504"/>
    </location>
</feature>
<dbReference type="OrthoDB" id="446173at2759"/>
<keyword evidence="4" id="KW-0732">Signal</keyword>
<keyword evidence="7" id="KW-1185">Reference proteome</keyword>
<dbReference type="Pfam" id="PF00090">
    <property type="entry name" value="TSP_1"/>
    <property type="match status" value="4"/>
</dbReference>
<feature type="domain" description="VWFA" evidence="5">
    <location>
        <begin position="93"/>
        <end position="277"/>
    </location>
</feature>
<name>A0A1Y1JDS6_PLAGO</name>
<dbReference type="SMART" id="SM00209">
    <property type="entry name" value="TSP1"/>
    <property type="match status" value="5"/>
</dbReference>
<evidence type="ECO:0000256" key="2">
    <source>
        <dbReference type="ARBA" id="ARBA00022475"/>
    </source>
</evidence>
<evidence type="ECO:0000259" key="5">
    <source>
        <dbReference type="PROSITE" id="PS50234"/>
    </source>
</evidence>
<dbReference type="GO" id="GO:0005886">
    <property type="term" value="C:plasma membrane"/>
    <property type="evidence" value="ECO:0007669"/>
    <property type="project" value="UniProtKB-SubCell"/>
</dbReference>
<dbReference type="RefSeq" id="XP_028543260.1">
    <property type="nucleotide sequence ID" value="XM_028687459.1"/>
</dbReference>
<protein>
    <submittedName>
        <fullName evidence="6">Circumsporozoite-and TRAP-related protein</fullName>
    </submittedName>
</protein>
<dbReference type="InterPro" id="IPR036383">
    <property type="entry name" value="TSP1_rpt_sf"/>
</dbReference>